<dbReference type="InterPro" id="IPR038732">
    <property type="entry name" value="HpyO/CreE_NAD-binding"/>
</dbReference>
<sequence length="548" mass="60387">MTASIAFVGAGPTTLYTLKAFVEQAACPARITIFEQQARAGLGTPYRPGWNDPAMLSNIASVEIPPLCETLLSWLNRQSRKRLIGLGIDPREVDDRAFYPRVALGRYFLDQFDMLVDEARAKGFIVDIRTGRCVLDMSVQDNGVQLEIEGEGKDTADNRFDFVVMATGHRWPEEPEARPGYFLSPWPASALKRIKAVNVGIRGSSLTAIDAVVALATAHGSFVDGPDGRVEYRIGAGSEGLRLTMMSRKGLLPEADFYHPIPYEPLTFCTEAAIERLIDAQASDLLEMAYQLFKKELAYADPAYADHVGLEHLALEDFAERFFADRADADPFEWAAANLQEAQANFDKEFTVPWRYAILRMHEVLALIIPHLDEEALDAFGRHLKPAFVDEYASVPHLSIQRLLALHSAGHLDVLTLGSAYRLETHGAEPGVNVVIDGERRHYDVFIDATGQRALEADDFPFSTLLTQGVVVDAQDAEEGSTKGISVNETFHPASPDPRARRLYCLSLPFILGRHPFVQGITSSHEMGSIVGQDLACMIAAPMQADAA</sequence>
<evidence type="ECO:0000313" key="2">
    <source>
        <dbReference type="EMBL" id="NML09508.1"/>
    </source>
</evidence>
<evidence type="ECO:0000259" key="1">
    <source>
        <dbReference type="Pfam" id="PF13454"/>
    </source>
</evidence>
<dbReference type="RefSeq" id="WP_169571367.1">
    <property type="nucleotide sequence ID" value="NZ_JABBFV010000002.1"/>
</dbReference>
<proteinExistence type="predicted"/>
<dbReference type="EMBL" id="JABBFV010000002">
    <property type="protein sequence ID" value="NML09508.1"/>
    <property type="molecule type" value="Genomic_DNA"/>
</dbReference>
<dbReference type="SUPFAM" id="SSF51905">
    <property type="entry name" value="FAD/NAD(P)-binding domain"/>
    <property type="match status" value="1"/>
</dbReference>
<reference evidence="2 3" key="1">
    <citation type="submission" date="2020-04" db="EMBL/GenBank/DDBJ databases">
        <title>Sphingobium sp. AR-3-1 isolated from Arctic soil.</title>
        <authorList>
            <person name="Dahal R.H."/>
            <person name="Chaudhary D.K."/>
        </authorList>
    </citation>
    <scope>NUCLEOTIDE SEQUENCE [LARGE SCALE GENOMIC DNA]</scope>
    <source>
        <strain evidence="2 3">AR-3-1</strain>
    </source>
</reference>
<dbReference type="Gene3D" id="3.50.50.60">
    <property type="entry name" value="FAD/NAD(P)-binding domain"/>
    <property type="match status" value="1"/>
</dbReference>
<dbReference type="Proteomes" id="UP000519023">
    <property type="component" value="Unassembled WGS sequence"/>
</dbReference>
<keyword evidence="3" id="KW-1185">Reference proteome</keyword>
<dbReference type="PANTHER" id="PTHR40254">
    <property type="entry name" value="BLR0577 PROTEIN"/>
    <property type="match status" value="1"/>
</dbReference>
<gene>
    <name evidence="2" type="ORF">HHL08_05010</name>
</gene>
<dbReference type="InterPro" id="IPR052189">
    <property type="entry name" value="L-asp_N-monooxygenase_NS-form"/>
</dbReference>
<dbReference type="AlphaFoldDB" id="A0A7X9WU27"/>
<accession>A0A7X9WU27</accession>
<organism evidence="2 3">
    <name type="scientific">Sphingobium psychrophilum</name>
    <dbReference type="NCBI Taxonomy" id="2728834"/>
    <lineage>
        <taxon>Bacteria</taxon>
        <taxon>Pseudomonadati</taxon>
        <taxon>Pseudomonadota</taxon>
        <taxon>Alphaproteobacteria</taxon>
        <taxon>Sphingomonadales</taxon>
        <taxon>Sphingomonadaceae</taxon>
        <taxon>Sphingobium</taxon>
    </lineage>
</organism>
<name>A0A7X9WU27_9SPHN</name>
<evidence type="ECO:0000313" key="3">
    <source>
        <dbReference type="Proteomes" id="UP000519023"/>
    </source>
</evidence>
<dbReference type="Pfam" id="PF13454">
    <property type="entry name" value="NAD_binding_9"/>
    <property type="match status" value="1"/>
</dbReference>
<dbReference type="PANTHER" id="PTHR40254:SF1">
    <property type="entry name" value="BLR0577 PROTEIN"/>
    <property type="match status" value="1"/>
</dbReference>
<feature type="domain" description="FAD-dependent urate hydroxylase HpyO/Asp monooxygenase CreE-like FAD/NAD(P)-binding" evidence="1">
    <location>
        <begin position="6"/>
        <end position="169"/>
    </location>
</feature>
<dbReference type="InterPro" id="IPR036188">
    <property type="entry name" value="FAD/NAD-bd_sf"/>
</dbReference>
<protein>
    <submittedName>
        <fullName evidence="2">FAD-dependent oxidoreductase</fullName>
    </submittedName>
</protein>
<comment type="caution">
    <text evidence="2">The sequence shown here is derived from an EMBL/GenBank/DDBJ whole genome shotgun (WGS) entry which is preliminary data.</text>
</comment>